<keyword evidence="1" id="KW-0812">Transmembrane</keyword>
<evidence type="ECO:0008006" key="4">
    <source>
        <dbReference type="Google" id="ProtNLM"/>
    </source>
</evidence>
<keyword evidence="3" id="KW-1185">Reference proteome</keyword>
<feature type="transmembrane region" description="Helical" evidence="1">
    <location>
        <begin position="34"/>
        <end position="54"/>
    </location>
</feature>
<reference evidence="2 3" key="1">
    <citation type="submission" date="2016-10" db="EMBL/GenBank/DDBJ databases">
        <authorList>
            <person name="de Groot N.N."/>
        </authorList>
    </citation>
    <scope>NUCLEOTIDE SEQUENCE [LARGE SCALE GENOMIC DNA]</scope>
    <source>
        <strain evidence="2 3">DSM 44993</strain>
    </source>
</reference>
<evidence type="ECO:0000313" key="2">
    <source>
        <dbReference type="EMBL" id="SEP52990.1"/>
    </source>
</evidence>
<sequence>MSPATVLLYVAIAALVIYRVIYRQLRGTLLSRKGLMLMPLILVAIGVFTALQALPRASAGELALLGVDIVVLGALGALRSATTTLTRSGNTTFQKGSALTLVLWLATIAVRVGFGFLGGTLGVSGALTSSTIMLTLGISIAVQNGLTYLRIQRLGLPLADQDRRSVNA</sequence>
<organism evidence="2 3">
    <name type="scientific">Amycolatopsis saalfeldensis</name>
    <dbReference type="NCBI Taxonomy" id="394193"/>
    <lineage>
        <taxon>Bacteria</taxon>
        <taxon>Bacillati</taxon>
        <taxon>Actinomycetota</taxon>
        <taxon>Actinomycetes</taxon>
        <taxon>Pseudonocardiales</taxon>
        <taxon>Pseudonocardiaceae</taxon>
        <taxon>Amycolatopsis</taxon>
    </lineage>
</organism>
<feature type="transmembrane region" description="Helical" evidence="1">
    <location>
        <begin position="98"/>
        <end position="117"/>
    </location>
</feature>
<feature type="transmembrane region" description="Helical" evidence="1">
    <location>
        <begin position="60"/>
        <end position="78"/>
    </location>
</feature>
<proteinExistence type="predicted"/>
<evidence type="ECO:0000256" key="1">
    <source>
        <dbReference type="SAM" id="Phobius"/>
    </source>
</evidence>
<accession>A0A1H8YLE7</accession>
<feature type="transmembrane region" description="Helical" evidence="1">
    <location>
        <begin position="123"/>
        <end position="142"/>
    </location>
</feature>
<keyword evidence="1" id="KW-1133">Transmembrane helix</keyword>
<name>A0A1H8YLE7_9PSEU</name>
<protein>
    <recommendedName>
        <fullName evidence="4">DUF1453 domain-containing protein</fullName>
    </recommendedName>
</protein>
<feature type="transmembrane region" description="Helical" evidence="1">
    <location>
        <begin position="6"/>
        <end position="22"/>
    </location>
</feature>
<dbReference type="AlphaFoldDB" id="A0A1H8YLE7"/>
<keyword evidence="1" id="KW-0472">Membrane</keyword>
<dbReference type="OrthoDB" id="3694610at2"/>
<gene>
    <name evidence="2" type="ORF">SAMN04489732_123117</name>
</gene>
<evidence type="ECO:0000313" key="3">
    <source>
        <dbReference type="Proteomes" id="UP000198582"/>
    </source>
</evidence>
<dbReference type="EMBL" id="FOEF01000023">
    <property type="protein sequence ID" value="SEP52990.1"/>
    <property type="molecule type" value="Genomic_DNA"/>
</dbReference>
<dbReference type="Proteomes" id="UP000198582">
    <property type="component" value="Unassembled WGS sequence"/>
</dbReference>
<dbReference type="RefSeq" id="WP_091627145.1">
    <property type="nucleotide sequence ID" value="NZ_FOEF01000023.1"/>
</dbReference>